<evidence type="ECO:0000313" key="2">
    <source>
        <dbReference type="WBParaSite" id="PEQ_0001450001-mRNA-1"/>
    </source>
</evidence>
<proteinExistence type="predicted"/>
<accession>A0A914S6G6</accession>
<dbReference type="AlphaFoldDB" id="A0A914S6G6"/>
<keyword evidence="1" id="KW-1185">Reference proteome</keyword>
<organism evidence="1 2">
    <name type="scientific">Parascaris equorum</name>
    <name type="common">Equine roundworm</name>
    <dbReference type="NCBI Taxonomy" id="6256"/>
    <lineage>
        <taxon>Eukaryota</taxon>
        <taxon>Metazoa</taxon>
        <taxon>Ecdysozoa</taxon>
        <taxon>Nematoda</taxon>
        <taxon>Chromadorea</taxon>
        <taxon>Rhabditida</taxon>
        <taxon>Spirurina</taxon>
        <taxon>Ascaridomorpha</taxon>
        <taxon>Ascaridoidea</taxon>
        <taxon>Ascarididae</taxon>
        <taxon>Parascaris</taxon>
    </lineage>
</organism>
<dbReference type="WBParaSite" id="PEQ_0001450001-mRNA-1">
    <property type="protein sequence ID" value="PEQ_0001450001-mRNA-1"/>
    <property type="gene ID" value="PEQ_0001450001"/>
</dbReference>
<protein>
    <submittedName>
        <fullName evidence="2">Uncharacterized protein</fullName>
    </submittedName>
</protein>
<reference evidence="2" key="1">
    <citation type="submission" date="2022-11" db="UniProtKB">
        <authorList>
            <consortium name="WormBaseParasite"/>
        </authorList>
    </citation>
    <scope>IDENTIFICATION</scope>
</reference>
<name>A0A914S6G6_PAREQ</name>
<dbReference type="Proteomes" id="UP000887564">
    <property type="component" value="Unplaced"/>
</dbReference>
<sequence length="139" mass="15444">MPESSAYEVVKIDYKGYNYRSDTQIVVCTLLTKWSNASIKDVEKSFEGVADASERESTFPVVSDPENVTEVVDFLSSVALAQLYSSAHLFENCRNLNAQSCAFGSVWSTDSCEFVRTLIGHRRGIACLQYHDRLVVSGS</sequence>
<dbReference type="InterPro" id="IPR015943">
    <property type="entry name" value="WD40/YVTN_repeat-like_dom_sf"/>
</dbReference>
<evidence type="ECO:0000313" key="1">
    <source>
        <dbReference type="Proteomes" id="UP000887564"/>
    </source>
</evidence>
<dbReference type="Gene3D" id="2.130.10.10">
    <property type="entry name" value="YVTN repeat-like/Quinoprotein amine dehydrogenase"/>
    <property type="match status" value="1"/>
</dbReference>